<dbReference type="AlphaFoldDB" id="A0A9X1VNC1"/>
<comment type="caution">
    <text evidence="2">The sequence shown here is derived from an EMBL/GenBank/DDBJ whole genome shotgun (WGS) entry which is preliminary data.</text>
</comment>
<evidence type="ECO:0000313" key="3">
    <source>
        <dbReference type="Proteomes" id="UP001139369"/>
    </source>
</evidence>
<organism evidence="2 3">
    <name type="scientific">Polaribacter marinus</name>
    <dbReference type="NCBI Taxonomy" id="2916838"/>
    <lineage>
        <taxon>Bacteria</taxon>
        <taxon>Pseudomonadati</taxon>
        <taxon>Bacteroidota</taxon>
        <taxon>Flavobacteriia</taxon>
        <taxon>Flavobacteriales</taxon>
        <taxon>Flavobacteriaceae</taxon>
    </lineage>
</organism>
<sequence length="79" mass="9629">MKLALKIMFVIFIIWITAGIYLLKTEHEKAQIVMGFAVFYFSFLFMPFFIYYRYRDGKYKKYILNDEKLMKAFKNQGKD</sequence>
<reference evidence="2" key="1">
    <citation type="submission" date="2022-02" db="EMBL/GenBank/DDBJ databases">
        <title>Polaribacter sp. MSW13, isolated from seawater.</title>
        <authorList>
            <person name="Kristyanto S."/>
            <person name="Jung J."/>
            <person name="Jeon C.O."/>
        </authorList>
    </citation>
    <scope>NUCLEOTIDE SEQUENCE</scope>
    <source>
        <strain evidence="2">MSW13</strain>
    </source>
</reference>
<name>A0A9X1VNC1_9FLAO</name>
<keyword evidence="3" id="KW-1185">Reference proteome</keyword>
<dbReference type="Proteomes" id="UP001139369">
    <property type="component" value="Unassembled WGS sequence"/>
</dbReference>
<feature type="transmembrane region" description="Helical" evidence="1">
    <location>
        <begin position="30"/>
        <end position="52"/>
    </location>
</feature>
<keyword evidence="1" id="KW-0472">Membrane</keyword>
<feature type="transmembrane region" description="Helical" evidence="1">
    <location>
        <begin position="7"/>
        <end position="24"/>
    </location>
</feature>
<proteinExistence type="predicted"/>
<keyword evidence="1" id="KW-0812">Transmembrane</keyword>
<dbReference type="EMBL" id="JAKQYM010000005">
    <property type="protein sequence ID" value="MCI2229220.1"/>
    <property type="molecule type" value="Genomic_DNA"/>
</dbReference>
<protein>
    <submittedName>
        <fullName evidence="2">Uncharacterized protein</fullName>
    </submittedName>
</protein>
<evidence type="ECO:0000256" key="1">
    <source>
        <dbReference type="SAM" id="Phobius"/>
    </source>
</evidence>
<keyword evidence="1" id="KW-1133">Transmembrane helix</keyword>
<accession>A0A9X1VNC1</accession>
<evidence type="ECO:0000313" key="2">
    <source>
        <dbReference type="EMBL" id="MCI2229220.1"/>
    </source>
</evidence>
<dbReference type="RefSeq" id="WP_242178351.1">
    <property type="nucleotide sequence ID" value="NZ_JAKQYM010000005.1"/>
</dbReference>
<gene>
    <name evidence="2" type="ORF">MC378_08580</name>
</gene>